<dbReference type="InterPro" id="IPR050391">
    <property type="entry name" value="Mito_Metabolite_Transporter"/>
</dbReference>
<evidence type="ECO:0000256" key="5">
    <source>
        <dbReference type="ARBA" id="ARBA00022737"/>
    </source>
</evidence>
<evidence type="ECO:0000256" key="4">
    <source>
        <dbReference type="ARBA" id="ARBA00022692"/>
    </source>
</evidence>
<evidence type="ECO:0000256" key="7">
    <source>
        <dbReference type="ARBA" id="ARBA00023136"/>
    </source>
</evidence>
<dbReference type="InterPro" id="IPR002067">
    <property type="entry name" value="MCP"/>
</dbReference>
<keyword evidence="3 9" id="KW-0813">Transport</keyword>
<dbReference type="PRINTS" id="PR00784">
    <property type="entry name" value="MTUNCOUPLING"/>
</dbReference>
<organism evidence="10 11">
    <name type="scientific">Mytilus galloprovincialis</name>
    <name type="common">Mediterranean mussel</name>
    <dbReference type="NCBI Taxonomy" id="29158"/>
    <lineage>
        <taxon>Eukaryota</taxon>
        <taxon>Metazoa</taxon>
        <taxon>Spiralia</taxon>
        <taxon>Lophotrochozoa</taxon>
        <taxon>Mollusca</taxon>
        <taxon>Bivalvia</taxon>
        <taxon>Autobranchia</taxon>
        <taxon>Pteriomorphia</taxon>
        <taxon>Mytilida</taxon>
        <taxon>Mytiloidea</taxon>
        <taxon>Mytilidae</taxon>
        <taxon>Mytilinae</taxon>
        <taxon>Mytilus</taxon>
    </lineage>
</organism>
<feature type="repeat" description="Solcar" evidence="8">
    <location>
        <begin position="15"/>
        <end position="118"/>
    </location>
</feature>
<dbReference type="PROSITE" id="PS50920">
    <property type="entry name" value="SOLCAR"/>
    <property type="match status" value="3"/>
</dbReference>
<accession>A0A8B6EMK1</accession>
<sequence>MTSTMKTPCIKEDQPSVYVKVMSAGLAACIADAATFPLDTTKVRLQLQGEGKTTGVRSKPVTSLSRSKVKYRGLCHAVGVIAREEGVRGLYKGLVPGLQRQLCFSSVRLGLYDEFKDFYFSLLYKDSENKEMPIKIRLLAGVTTGALSVTLAQPTDVVKIRMQGQSTTSARIYNSSISAYKCIATEEGIRGLWKGVVPNIIRNIAVGVTEMVTYDVTKHKILQSGVLTDGIPCHFLSAVTAGFIAVIVSSPVDVVKTRYMNATTGQYSGIFNCAYGIYSGSGWTGFYKGCVPYFARICSWSIVMFLTYEQLKTIFTPKTNRKTMLNIIEQDKNIRLETRL</sequence>
<evidence type="ECO:0000313" key="11">
    <source>
        <dbReference type="Proteomes" id="UP000596742"/>
    </source>
</evidence>
<dbReference type="GO" id="GO:0016020">
    <property type="term" value="C:membrane"/>
    <property type="evidence" value="ECO:0007669"/>
    <property type="project" value="UniProtKB-SubCell"/>
</dbReference>
<dbReference type="InterPro" id="IPR023395">
    <property type="entry name" value="MCP_dom_sf"/>
</dbReference>
<keyword evidence="4 8" id="KW-0812">Transmembrane</keyword>
<keyword evidence="5" id="KW-0677">Repeat</keyword>
<dbReference type="AlphaFoldDB" id="A0A8B6EMK1"/>
<evidence type="ECO:0000313" key="10">
    <source>
        <dbReference type="EMBL" id="VDI37231.1"/>
    </source>
</evidence>
<dbReference type="Proteomes" id="UP000596742">
    <property type="component" value="Unassembled WGS sequence"/>
</dbReference>
<dbReference type="OrthoDB" id="448427at2759"/>
<keyword evidence="7 8" id="KW-0472">Membrane</keyword>
<dbReference type="GO" id="GO:0055085">
    <property type="term" value="P:transmembrane transport"/>
    <property type="evidence" value="ECO:0007669"/>
    <property type="project" value="InterPro"/>
</dbReference>
<comment type="subcellular location">
    <subcellularLocation>
        <location evidence="1">Membrane</location>
        <topology evidence="1">Multi-pass membrane protein</topology>
    </subcellularLocation>
</comment>
<evidence type="ECO:0000256" key="1">
    <source>
        <dbReference type="ARBA" id="ARBA00004141"/>
    </source>
</evidence>
<evidence type="ECO:0000256" key="8">
    <source>
        <dbReference type="PROSITE-ProRule" id="PRU00282"/>
    </source>
</evidence>
<dbReference type="PANTHER" id="PTHR45618">
    <property type="entry name" value="MITOCHONDRIAL DICARBOXYLATE CARRIER-RELATED"/>
    <property type="match status" value="1"/>
</dbReference>
<evidence type="ECO:0000256" key="9">
    <source>
        <dbReference type="RuleBase" id="RU000488"/>
    </source>
</evidence>
<gene>
    <name evidence="10" type="ORF">MGAL_10B065253</name>
</gene>
<evidence type="ECO:0000256" key="3">
    <source>
        <dbReference type="ARBA" id="ARBA00022448"/>
    </source>
</evidence>
<feature type="repeat" description="Solcar" evidence="8">
    <location>
        <begin position="132"/>
        <end position="220"/>
    </location>
</feature>
<evidence type="ECO:0000256" key="2">
    <source>
        <dbReference type="ARBA" id="ARBA00006375"/>
    </source>
</evidence>
<keyword evidence="6" id="KW-1133">Transmembrane helix</keyword>
<dbReference type="SUPFAM" id="SSF103506">
    <property type="entry name" value="Mitochondrial carrier"/>
    <property type="match status" value="1"/>
</dbReference>
<keyword evidence="11" id="KW-1185">Reference proteome</keyword>
<proteinExistence type="inferred from homology"/>
<dbReference type="Gene3D" id="1.50.40.10">
    <property type="entry name" value="Mitochondrial carrier domain"/>
    <property type="match status" value="1"/>
</dbReference>
<protein>
    <submittedName>
        <fullName evidence="10">Solute carrier family 25 (Mitochondrial uncoupling protein), member 8/9</fullName>
    </submittedName>
</protein>
<name>A0A8B6EMK1_MYTGA</name>
<dbReference type="EMBL" id="UYJE01005420">
    <property type="protein sequence ID" value="VDI37231.1"/>
    <property type="molecule type" value="Genomic_DNA"/>
</dbReference>
<dbReference type="InterPro" id="IPR018108">
    <property type="entry name" value="MCP_transmembrane"/>
</dbReference>
<evidence type="ECO:0000256" key="6">
    <source>
        <dbReference type="ARBA" id="ARBA00022989"/>
    </source>
</evidence>
<comment type="similarity">
    <text evidence="2 9">Belongs to the mitochondrial carrier (TC 2.A.29) family.</text>
</comment>
<dbReference type="Pfam" id="PF00153">
    <property type="entry name" value="Mito_carr"/>
    <property type="match status" value="3"/>
</dbReference>
<reference evidence="10" key="1">
    <citation type="submission" date="2018-11" db="EMBL/GenBank/DDBJ databases">
        <authorList>
            <person name="Alioto T."/>
            <person name="Alioto T."/>
        </authorList>
    </citation>
    <scope>NUCLEOTIDE SEQUENCE</scope>
</reference>
<comment type="caution">
    <text evidence="10">The sequence shown here is derived from an EMBL/GenBank/DDBJ whole genome shotgun (WGS) entry which is preliminary data.</text>
</comment>
<feature type="repeat" description="Solcar" evidence="8">
    <location>
        <begin position="229"/>
        <end position="314"/>
    </location>
</feature>